<dbReference type="InterPro" id="IPR023214">
    <property type="entry name" value="HAD_sf"/>
</dbReference>
<dbReference type="Pfam" id="PF06888">
    <property type="entry name" value="Put_Phosphatase"/>
    <property type="match status" value="2"/>
</dbReference>
<dbReference type="NCBIfam" id="TIGR02251">
    <property type="entry name" value="HIF-SF_euk"/>
    <property type="match status" value="1"/>
</dbReference>
<dbReference type="InterPro" id="IPR016965">
    <property type="entry name" value="Pase_PHOSPHO-typ"/>
</dbReference>
<sequence length="702" mass="76006">MKFGKRLAAEAARCWPEACLDYKAIKRALKHDLATGDATATTFLQQLHSELNKVSRFYVEKAEALEATLSKHTSSAAVLSSEQLSALRDEIRQLIKFVALNYLAVVKAIKKRNRHCKVTFGAAATGPALHPLDLLKQEAQLEACLLAGEELEEPDCKYLLPRPLPHHAGRLTVLLDLDGTLVSSFTPRRAPRLPPAMKSHLVGVGSSLNPGGVFVVERPGLTEFLAQLAGMSEVVVFTAGLEEYAAPIIDAIDPDNKFIAGRLYRPACTRTAHHQCIKDLHLLGRPLSRTVLVDDTPLAFLHQPANGVPVLGFRGDPDDRLLMEAVLPLLQTLAGAPDVRTVLERRFDMMNWFKRHGYPNSLWEQQHAATPAAVPAKAAAAATSAPAAVQPADAQVLVEDSMVVDDKHKERCLLVFDFDRTLTDWDAGERLVSELAPELLPWLSGLQQPTNFVPITNEVLQEMARRGVSRDKLLTQLQLLGSELPPASVKMLRWAAQQGLPVRVLSDCNQVFINHILSGAKLGGVFKDAQSKFKVITNAAAFERIAAAQAADAGIGLGVFGRRKASTAAAAAPSYRLVIQPRHPESSVPHNCPMCPENLCKGAELRRLRFGASSSQHGGQQLCSGSYGRIVYAGDGANDICPALSLGPNDVVLARAGEALAAYAAAAAQDSTMQQFAAPVFVWHTHEELAQLVREHSQAASS</sequence>
<dbReference type="InterPro" id="IPR004331">
    <property type="entry name" value="SPX_dom"/>
</dbReference>
<feature type="domain" description="SPX" evidence="2">
    <location>
        <begin position="1"/>
        <end position="126"/>
    </location>
</feature>
<dbReference type="Gene3D" id="3.40.50.1000">
    <property type="entry name" value="HAD superfamily/HAD-like"/>
    <property type="match status" value="2"/>
</dbReference>
<organism evidence="3 4">
    <name type="scientific">Tetradesmus obliquus</name>
    <name type="common">Green alga</name>
    <name type="synonym">Acutodesmus obliquus</name>
    <dbReference type="NCBI Taxonomy" id="3088"/>
    <lineage>
        <taxon>Eukaryota</taxon>
        <taxon>Viridiplantae</taxon>
        <taxon>Chlorophyta</taxon>
        <taxon>core chlorophytes</taxon>
        <taxon>Chlorophyceae</taxon>
        <taxon>CS clade</taxon>
        <taxon>Sphaeropleales</taxon>
        <taxon>Scenedesmaceae</taxon>
        <taxon>Tetradesmus</taxon>
    </lineage>
</organism>
<dbReference type="PANTHER" id="PTHR12210">
    <property type="entry name" value="DULLARD PROTEIN PHOSPHATASE"/>
    <property type="match status" value="1"/>
</dbReference>
<dbReference type="InterPro" id="IPR011948">
    <property type="entry name" value="Dullard_phosphatase"/>
</dbReference>
<accession>A0ABY8TH65</accession>
<protein>
    <recommendedName>
        <fullName evidence="5">FCP1 homology domain-containing protein</fullName>
    </recommendedName>
</protein>
<evidence type="ECO:0000313" key="3">
    <source>
        <dbReference type="EMBL" id="WIA08413.1"/>
    </source>
</evidence>
<dbReference type="PROSITE" id="PS50969">
    <property type="entry name" value="FCP1"/>
    <property type="match status" value="1"/>
</dbReference>
<gene>
    <name evidence="3" type="ORF">OEZ85_007851</name>
</gene>
<dbReference type="InterPro" id="IPR036412">
    <property type="entry name" value="HAD-like_sf"/>
</dbReference>
<dbReference type="Proteomes" id="UP001244341">
    <property type="component" value="Chromosome 1b"/>
</dbReference>
<dbReference type="InterPro" id="IPR004274">
    <property type="entry name" value="FCP1_dom"/>
</dbReference>
<feature type="domain" description="FCP1 homology" evidence="1">
    <location>
        <begin position="166"/>
        <end position="333"/>
    </location>
</feature>
<keyword evidence="4" id="KW-1185">Reference proteome</keyword>
<evidence type="ECO:0000259" key="2">
    <source>
        <dbReference type="PROSITE" id="PS51382"/>
    </source>
</evidence>
<reference evidence="3 4" key="1">
    <citation type="submission" date="2023-05" db="EMBL/GenBank/DDBJ databases">
        <title>A 100% complete, gapless, phased diploid assembly of the Scenedesmus obliquus UTEX 3031 genome.</title>
        <authorList>
            <person name="Biondi T.C."/>
            <person name="Hanschen E.R."/>
            <person name="Kwon T."/>
            <person name="Eng W."/>
            <person name="Kruse C.P.S."/>
            <person name="Koehler S.I."/>
            <person name="Kunde Y."/>
            <person name="Gleasner C.D."/>
            <person name="You Mak K.T."/>
            <person name="Polle J."/>
            <person name="Hovde B.T."/>
            <person name="Starkenburg S.R."/>
        </authorList>
    </citation>
    <scope>NUCLEOTIDE SEQUENCE [LARGE SCALE GENOMIC DNA]</scope>
    <source>
        <strain evidence="3 4">DOE0152z</strain>
    </source>
</reference>
<name>A0ABY8TH65_TETOB</name>
<dbReference type="CDD" id="cd14447">
    <property type="entry name" value="SPX"/>
    <property type="match status" value="1"/>
</dbReference>
<dbReference type="EMBL" id="CP126208">
    <property type="protein sequence ID" value="WIA08413.1"/>
    <property type="molecule type" value="Genomic_DNA"/>
</dbReference>
<evidence type="ECO:0000259" key="1">
    <source>
        <dbReference type="PROSITE" id="PS50969"/>
    </source>
</evidence>
<dbReference type="CDD" id="cd07521">
    <property type="entry name" value="HAD_FCP1-like"/>
    <property type="match status" value="1"/>
</dbReference>
<evidence type="ECO:0008006" key="5">
    <source>
        <dbReference type="Google" id="ProtNLM"/>
    </source>
</evidence>
<dbReference type="SUPFAM" id="SSF56784">
    <property type="entry name" value="HAD-like"/>
    <property type="match status" value="2"/>
</dbReference>
<dbReference type="InterPro" id="IPR050365">
    <property type="entry name" value="TIM50"/>
</dbReference>
<proteinExistence type="predicted"/>
<dbReference type="SMART" id="SM00577">
    <property type="entry name" value="CPDc"/>
    <property type="match status" value="1"/>
</dbReference>
<dbReference type="PROSITE" id="PS51382">
    <property type="entry name" value="SPX"/>
    <property type="match status" value="1"/>
</dbReference>
<evidence type="ECO:0000313" key="4">
    <source>
        <dbReference type="Proteomes" id="UP001244341"/>
    </source>
</evidence>
<dbReference type="Pfam" id="PF03031">
    <property type="entry name" value="NIF"/>
    <property type="match status" value="1"/>
</dbReference>